<evidence type="ECO:0000313" key="2">
    <source>
        <dbReference type="Proteomes" id="UP000236754"/>
    </source>
</evidence>
<dbReference type="AlphaFoldDB" id="A0A1H5YJ39"/>
<protein>
    <submittedName>
        <fullName evidence="1">Uncharacterized protein</fullName>
    </submittedName>
</protein>
<gene>
    <name evidence="1" type="ORF">SAMN05216223_1047</name>
</gene>
<dbReference type="Pfam" id="PF21997">
    <property type="entry name" value="DUF6928"/>
    <property type="match status" value="1"/>
</dbReference>
<dbReference type="EMBL" id="FNVU01000004">
    <property type="protein sequence ID" value="SEG24121.1"/>
    <property type="molecule type" value="Genomic_DNA"/>
</dbReference>
<sequence length="270" mass="29521">MSELSDTVRALERKQGEWDGVMGAKTSLLIFSDGETPSALRGARVVDGSATAELLQRLYPGWVLEPDDGTTLVEATYPPDGVCYAASFSGVDVVCDRRLMSLRPSSMPEYLLEASGRGRVFFHAMHSVSDALTFAVWENGRLVRSLSLSPDSGIVEDIGAPYDFEAPYWAGEHPVEPVPEWGDDQPPYPLDFHPLELGEEALRAFAGFVLEGYPSPADADPDEVPLNGYRVTDPNGPDPAELRAEMQQRAAAMHRHRVLRFEADGTITAV</sequence>
<organism evidence="1 2">
    <name type="scientific">Actinacidiphila yanglinensis</name>
    <dbReference type="NCBI Taxonomy" id="310779"/>
    <lineage>
        <taxon>Bacteria</taxon>
        <taxon>Bacillati</taxon>
        <taxon>Actinomycetota</taxon>
        <taxon>Actinomycetes</taxon>
        <taxon>Kitasatosporales</taxon>
        <taxon>Streptomycetaceae</taxon>
        <taxon>Actinacidiphila</taxon>
    </lineage>
</organism>
<name>A0A1H5YJ39_9ACTN</name>
<proteinExistence type="predicted"/>
<dbReference type="Proteomes" id="UP000236754">
    <property type="component" value="Unassembled WGS sequence"/>
</dbReference>
<evidence type="ECO:0000313" key="1">
    <source>
        <dbReference type="EMBL" id="SEG24121.1"/>
    </source>
</evidence>
<reference evidence="1 2" key="1">
    <citation type="submission" date="2016-10" db="EMBL/GenBank/DDBJ databases">
        <authorList>
            <person name="de Groot N.N."/>
        </authorList>
    </citation>
    <scope>NUCLEOTIDE SEQUENCE [LARGE SCALE GENOMIC DNA]</scope>
    <source>
        <strain evidence="1 2">CGMCC 4.2023</strain>
    </source>
</reference>
<accession>A0A1H5YJ39</accession>
<keyword evidence="2" id="KW-1185">Reference proteome</keyword>
<dbReference type="InterPro" id="IPR053847">
    <property type="entry name" value="DUF6928"/>
</dbReference>